<dbReference type="GO" id="GO:0005886">
    <property type="term" value="C:plasma membrane"/>
    <property type="evidence" value="ECO:0007669"/>
    <property type="project" value="TreeGrafter"/>
</dbReference>
<feature type="domain" description="Methyltransferase FkbM" evidence="1">
    <location>
        <begin position="56"/>
        <end position="202"/>
    </location>
</feature>
<evidence type="ECO:0000259" key="1">
    <source>
        <dbReference type="Pfam" id="PF05050"/>
    </source>
</evidence>
<dbReference type="Gene3D" id="3.40.50.150">
    <property type="entry name" value="Vaccinia Virus protein VP39"/>
    <property type="match status" value="1"/>
</dbReference>
<evidence type="ECO:0000313" key="3">
    <source>
        <dbReference type="Proteomes" id="UP000199445"/>
    </source>
</evidence>
<dbReference type="GO" id="GO:0032259">
    <property type="term" value="P:methylation"/>
    <property type="evidence" value="ECO:0007669"/>
    <property type="project" value="UniProtKB-KW"/>
</dbReference>
<dbReference type="Proteomes" id="UP000199445">
    <property type="component" value="Unassembled WGS sequence"/>
</dbReference>
<accession>A0A1I3PG17</accession>
<name>A0A1I3PG17_9GAMM</name>
<keyword evidence="3" id="KW-1185">Reference proteome</keyword>
<dbReference type="Pfam" id="PF05050">
    <property type="entry name" value="Methyltransf_21"/>
    <property type="match status" value="1"/>
</dbReference>
<dbReference type="InterPro" id="IPR053202">
    <property type="entry name" value="EGF_Rcpt_Signaling_Reg"/>
</dbReference>
<dbReference type="PANTHER" id="PTHR34009">
    <property type="entry name" value="PROTEIN STAR"/>
    <property type="match status" value="1"/>
</dbReference>
<evidence type="ECO:0000313" key="2">
    <source>
        <dbReference type="EMBL" id="SFJ20229.1"/>
    </source>
</evidence>
<dbReference type="GO" id="GO:0005737">
    <property type="term" value="C:cytoplasm"/>
    <property type="evidence" value="ECO:0007669"/>
    <property type="project" value="GOC"/>
</dbReference>
<dbReference type="GO" id="GO:0006888">
    <property type="term" value="P:endoplasmic reticulum to Golgi vesicle-mediated transport"/>
    <property type="evidence" value="ECO:0007669"/>
    <property type="project" value="TreeGrafter"/>
</dbReference>
<organism evidence="2 3">
    <name type="scientific">Marinobacter persicus</name>
    <dbReference type="NCBI Taxonomy" id="930118"/>
    <lineage>
        <taxon>Bacteria</taxon>
        <taxon>Pseudomonadati</taxon>
        <taxon>Pseudomonadota</taxon>
        <taxon>Gammaproteobacteria</taxon>
        <taxon>Pseudomonadales</taxon>
        <taxon>Marinobacteraceae</taxon>
        <taxon>Marinobacter</taxon>
    </lineage>
</organism>
<keyword evidence="2" id="KW-0808">Transferase</keyword>
<proteinExistence type="predicted"/>
<gene>
    <name evidence="2" type="ORF">SAMN05216429_101177</name>
</gene>
<dbReference type="SUPFAM" id="SSF53335">
    <property type="entry name" value="S-adenosyl-L-methionine-dependent methyltransferases"/>
    <property type="match status" value="1"/>
</dbReference>
<sequence>MKRTIKKYMPEFLFGVFSRIRNKYFPRYWEKSYSQEGEDMILKRIFDRKSVGFYVDVGAHHPKRFSNTYYFYRKGWNGINIDARPGSMQDFSRVRPRDVNLEVPVSEQPEKLKYYMFNEPALNGFDPAISEERNGKGGYEIESVVELETMRLDKILDEHLPHGKQIDFLSVDVEGLDLAVLKSLDLQKYTPGVILVEILGTSLDGLRDSEVSNYLMQYEYSIFAKSMNTVFFKRLEGAKS</sequence>
<dbReference type="GO" id="GO:0016197">
    <property type="term" value="P:endosomal transport"/>
    <property type="evidence" value="ECO:0007669"/>
    <property type="project" value="TreeGrafter"/>
</dbReference>
<keyword evidence="2" id="KW-0489">Methyltransferase</keyword>
<protein>
    <submittedName>
        <fullName evidence="2">Methyltransferase, FkbM family</fullName>
    </submittedName>
</protein>
<reference evidence="2 3" key="1">
    <citation type="submission" date="2016-10" db="EMBL/GenBank/DDBJ databases">
        <authorList>
            <person name="de Groot N.N."/>
        </authorList>
    </citation>
    <scope>NUCLEOTIDE SEQUENCE [LARGE SCALE GENOMIC DNA]</scope>
    <source>
        <strain evidence="2 3">IBRC-M 10445</strain>
    </source>
</reference>
<dbReference type="AlphaFoldDB" id="A0A1I3PG17"/>
<dbReference type="EMBL" id="FOSC01000001">
    <property type="protein sequence ID" value="SFJ20229.1"/>
    <property type="molecule type" value="Genomic_DNA"/>
</dbReference>
<dbReference type="InterPro" id="IPR006342">
    <property type="entry name" value="FkbM_mtfrase"/>
</dbReference>
<dbReference type="PANTHER" id="PTHR34009:SF2">
    <property type="entry name" value="PROTEIN STAR"/>
    <property type="match status" value="1"/>
</dbReference>
<dbReference type="GO" id="GO:0008168">
    <property type="term" value="F:methyltransferase activity"/>
    <property type="evidence" value="ECO:0007669"/>
    <property type="project" value="UniProtKB-KW"/>
</dbReference>
<dbReference type="RefSeq" id="WP_218141206.1">
    <property type="nucleotide sequence ID" value="NZ_BMYN01000016.1"/>
</dbReference>
<dbReference type="InterPro" id="IPR029063">
    <property type="entry name" value="SAM-dependent_MTases_sf"/>
</dbReference>